<protein>
    <submittedName>
        <fullName evidence="1">Uncharacterized protein</fullName>
    </submittedName>
</protein>
<dbReference type="AlphaFoldDB" id="A0AAV1ICP9"/>
<reference evidence="1 2" key="1">
    <citation type="submission" date="2023-10" db="EMBL/GenBank/DDBJ databases">
        <authorList>
            <person name="Maclean D."/>
            <person name="Macfadyen A."/>
        </authorList>
    </citation>
    <scope>NUCLEOTIDE SEQUENCE [LARGE SCALE GENOMIC DNA]</scope>
</reference>
<dbReference type="Gene3D" id="3.40.50.300">
    <property type="entry name" value="P-loop containing nucleotide triphosphate hydrolases"/>
    <property type="match status" value="1"/>
</dbReference>
<dbReference type="EMBL" id="CAUYUE010000010">
    <property type="protein sequence ID" value="CAK0784616.1"/>
    <property type="molecule type" value="Genomic_DNA"/>
</dbReference>
<evidence type="ECO:0000313" key="2">
    <source>
        <dbReference type="Proteomes" id="UP001314263"/>
    </source>
</evidence>
<dbReference type="InterPro" id="IPR027417">
    <property type="entry name" value="P-loop_NTPase"/>
</dbReference>
<evidence type="ECO:0000313" key="1">
    <source>
        <dbReference type="EMBL" id="CAK0784616.1"/>
    </source>
</evidence>
<dbReference type="SUPFAM" id="SSF52540">
    <property type="entry name" value="P-loop containing nucleoside triphosphate hydrolases"/>
    <property type="match status" value="1"/>
</dbReference>
<name>A0AAV1ICP9_9CHLO</name>
<sequence length="104" mass="11857">MLSSTDVPGDMSKERCIEAFRKHTAEVKARVPAEQLLIWKPQDGWKPLTDFLGVPQPQAPFPPPQNEGAREMLTQMFRFIWRYPLASIGARVHSHEGPLSFDQI</sequence>
<dbReference type="InterPro" id="IPR040632">
    <property type="entry name" value="Sulfotransfer_4"/>
</dbReference>
<dbReference type="PANTHER" id="PTHR36978:SF4">
    <property type="entry name" value="P-LOOP CONTAINING NUCLEOSIDE TRIPHOSPHATE HYDROLASE PROTEIN"/>
    <property type="match status" value="1"/>
</dbReference>
<organism evidence="1 2">
    <name type="scientific">Coccomyxa viridis</name>
    <dbReference type="NCBI Taxonomy" id="1274662"/>
    <lineage>
        <taxon>Eukaryota</taxon>
        <taxon>Viridiplantae</taxon>
        <taxon>Chlorophyta</taxon>
        <taxon>core chlorophytes</taxon>
        <taxon>Trebouxiophyceae</taxon>
        <taxon>Trebouxiophyceae incertae sedis</taxon>
        <taxon>Coccomyxaceae</taxon>
        <taxon>Coccomyxa</taxon>
    </lineage>
</organism>
<comment type="caution">
    <text evidence="1">The sequence shown here is derived from an EMBL/GenBank/DDBJ whole genome shotgun (WGS) entry which is preliminary data.</text>
</comment>
<keyword evidence="2" id="KW-1185">Reference proteome</keyword>
<accession>A0AAV1ICP9</accession>
<proteinExistence type="predicted"/>
<gene>
    <name evidence="1" type="ORF">CVIRNUC_007820</name>
</gene>
<dbReference type="Proteomes" id="UP001314263">
    <property type="component" value="Unassembled WGS sequence"/>
</dbReference>
<dbReference type="PANTHER" id="PTHR36978">
    <property type="entry name" value="P-LOOP CONTAINING NUCLEOTIDE TRIPHOSPHATE HYDROLASE"/>
    <property type="match status" value="1"/>
</dbReference>
<dbReference type="Pfam" id="PF17784">
    <property type="entry name" value="Sulfotransfer_4"/>
    <property type="match status" value="1"/>
</dbReference>